<evidence type="ECO:0000256" key="3">
    <source>
        <dbReference type="ARBA" id="ARBA00011738"/>
    </source>
</evidence>
<dbReference type="Gene3D" id="3.30.390.30">
    <property type="match status" value="1"/>
</dbReference>
<keyword evidence="5 11" id="KW-0274">FAD</keyword>
<dbReference type="PIRSF" id="PIRSF000350">
    <property type="entry name" value="Mercury_reductase_MerA"/>
    <property type="match status" value="1"/>
</dbReference>
<organism evidence="15 16">
    <name type="scientific">Brevundimonas terrae</name>
    <dbReference type="NCBI Taxonomy" id="363631"/>
    <lineage>
        <taxon>Bacteria</taxon>
        <taxon>Pseudomonadati</taxon>
        <taxon>Pseudomonadota</taxon>
        <taxon>Alphaproteobacteria</taxon>
        <taxon>Caulobacterales</taxon>
        <taxon>Caulobacteraceae</taxon>
        <taxon>Brevundimonas</taxon>
    </lineage>
</organism>
<dbReference type="InterPro" id="IPR006324">
    <property type="entry name" value="GSHR"/>
</dbReference>
<gene>
    <name evidence="15" type="primary">gor</name>
    <name evidence="15" type="ORF">GCM10009093_19630</name>
</gene>
<dbReference type="InterPro" id="IPR012999">
    <property type="entry name" value="Pyr_OxRdtase_I_AS"/>
</dbReference>
<sequence>MSHSFDYDLFVIGAGSGGVRAARLTAMGGKKVAVAEEYRVGGTCVIRGCVPKKFMVMASEFTHQLEVAEGFGWTVGDASFDWTRFRNAKETEIARLSGLYNANLSKAGVEIINGRAVLKDKHTVEIVGTGKTVTAERILIAVGGRPFVPDFPGSEHTITSEEAFLLPELPKRIVVVGGGYIAVEFAGIFAGLGVETTLVYRGAGILRGFDEDVSAHLSREIERHGIKVVLSAEHTAIEKTETGLMNRLSNGMDIETDAVMFATGRKPYVKGLGLETAGVELTDGGAIKVDAYSQTNVDNIWAVGDVTDRVNLTPVAIREAVAFHETVFKNNPQTVDHADIATAVFSQPPVGTVGLTEAEARKKCPAEVDIYMTTFRSMKYAFYGAEHRMLMKLVVDAQSQKVVGVHIVGPDAPEMIQLAGIAVKAGLTKQQWDDTCAVHPTAAEELVLMKEKRPNGAC</sequence>
<proteinExistence type="inferred from homology"/>
<comment type="function">
    <text evidence="12">Catalyzes the reduction of glutathione disulfide (GSSG) to reduced glutathione (GSH).</text>
</comment>
<comment type="similarity">
    <text evidence="2 11">Belongs to the class-I pyridine nucleotide-disulfide oxidoreductase family.</text>
</comment>
<dbReference type="Pfam" id="PF07992">
    <property type="entry name" value="Pyr_redox_2"/>
    <property type="match status" value="1"/>
</dbReference>
<dbReference type="InterPro" id="IPR036188">
    <property type="entry name" value="FAD/NAD-bd_sf"/>
</dbReference>
<comment type="subunit">
    <text evidence="3">Homodimer.</text>
</comment>
<evidence type="ECO:0000313" key="16">
    <source>
        <dbReference type="Proteomes" id="UP001500791"/>
    </source>
</evidence>
<dbReference type="InterPro" id="IPR001100">
    <property type="entry name" value="Pyr_nuc-diS_OxRdtase"/>
</dbReference>
<dbReference type="Gene3D" id="3.50.50.60">
    <property type="entry name" value="FAD/NAD(P)-binding domain"/>
    <property type="match status" value="2"/>
</dbReference>
<evidence type="ECO:0000259" key="14">
    <source>
        <dbReference type="Pfam" id="PF07992"/>
    </source>
</evidence>
<keyword evidence="16" id="KW-1185">Reference proteome</keyword>
<dbReference type="Proteomes" id="UP001500791">
    <property type="component" value="Unassembled WGS sequence"/>
</dbReference>
<keyword evidence="6 12" id="KW-0521">NADP</keyword>
<keyword evidence="8" id="KW-1015">Disulfide bond</keyword>
<dbReference type="EMBL" id="BAAAEJ010000007">
    <property type="protein sequence ID" value="GAA0393137.1"/>
    <property type="molecule type" value="Genomic_DNA"/>
</dbReference>
<dbReference type="InterPro" id="IPR004099">
    <property type="entry name" value="Pyr_nucl-diS_OxRdtase_dimer"/>
</dbReference>
<dbReference type="EC" id="1.8.1.7" evidence="12"/>
<dbReference type="NCBIfam" id="TIGR01424">
    <property type="entry name" value="gluta_reduc_2"/>
    <property type="match status" value="1"/>
</dbReference>
<evidence type="ECO:0000256" key="11">
    <source>
        <dbReference type="RuleBase" id="RU003691"/>
    </source>
</evidence>
<dbReference type="Pfam" id="PF02852">
    <property type="entry name" value="Pyr_redox_dim"/>
    <property type="match status" value="1"/>
</dbReference>
<keyword evidence="7 11" id="KW-0560">Oxidoreductase</keyword>
<evidence type="ECO:0000256" key="10">
    <source>
        <dbReference type="ARBA" id="ARBA00049142"/>
    </source>
</evidence>
<feature type="domain" description="Pyridine nucleotide-disulphide oxidoreductase dimerisation" evidence="13">
    <location>
        <begin position="340"/>
        <end position="448"/>
    </location>
</feature>
<evidence type="ECO:0000256" key="4">
    <source>
        <dbReference type="ARBA" id="ARBA00022630"/>
    </source>
</evidence>
<dbReference type="SUPFAM" id="SSF51905">
    <property type="entry name" value="FAD/NAD(P)-binding domain"/>
    <property type="match status" value="1"/>
</dbReference>
<dbReference type="PRINTS" id="PR00368">
    <property type="entry name" value="FADPNR"/>
</dbReference>
<name>A0ABN0YEW2_9CAUL</name>
<evidence type="ECO:0000313" key="15">
    <source>
        <dbReference type="EMBL" id="GAA0393137.1"/>
    </source>
</evidence>
<keyword evidence="9 11" id="KW-0676">Redox-active center</keyword>
<evidence type="ECO:0000256" key="8">
    <source>
        <dbReference type="ARBA" id="ARBA00023157"/>
    </source>
</evidence>
<dbReference type="SUPFAM" id="SSF55424">
    <property type="entry name" value="FAD/NAD-linked reductases, dimerisation (C-terminal) domain"/>
    <property type="match status" value="1"/>
</dbReference>
<evidence type="ECO:0000256" key="7">
    <source>
        <dbReference type="ARBA" id="ARBA00023002"/>
    </source>
</evidence>
<evidence type="ECO:0000256" key="12">
    <source>
        <dbReference type="RuleBase" id="RU365040"/>
    </source>
</evidence>
<comment type="cofactor">
    <cofactor evidence="1 12">
        <name>FAD</name>
        <dbReference type="ChEBI" id="CHEBI:57692"/>
    </cofactor>
</comment>
<keyword evidence="4 11" id="KW-0285">Flavoprotein</keyword>
<evidence type="ECO:0000256" key="9">
    <source>
        <dbReference type="ARBA" id="ARBA00023284"/>
    </source>
</evidence>
<comment type="catalytic activity">
    <reaction evidence="10 12">
        <text>2 glutathione + NADP(+) = glutathione disulfide + NADPH + H(+)</text>
        <dbReference type="Rhea" id="RHEA:11740"/>
        <dbReference type="ChEBI" id="CHEBI:15378"/>
        <dbReference type="ChEBI" id="CHEBI:57783"/>
        <dbReference type="ChEBI" id="CHEBI:57925"/>
        <dbReference type="ChEBI" id="CHEBI:58297"/>
        <dbReference type="ChEBI" id="CHEBI:58349"/>
        <dbReference type="EC" id="1.8.1.7"/>
    </reaction>
</comment>
<dbReference type="PANTHER" id="PTHR42737">
    <property type="entry name" value="GLUTATHIONE REDUCTASE"/>
    <property type="match status" value="1"/>
</dbReference>
<dbReference type="PANTHER" id="PTHR42737:SF2">
    <property type="entry name" value="GLUTATHIONE REDUCTASE"/>
    <property type="match status" value="1"/>
</dbReference>
<dbReference type="PROSITE" id="PS00076">
    <property type="entry name" value="PYRIDINE_REDOX_1"/>
    <property type="match status" value="1"/>
</dbReference>
<dbReference type="PRINTS" id="PR00411">
    <property type="entry name" value="PNDRDTASEI"/>
</dbReference>
<evidence type="ECO:0000259" key="13">
    <source>
        <dbReference type="Pfam" id="PF02852"/>
    </source>
</evidence>
<evidence type="ECO:0000256" key="5">
    <source>
        <dbReference type="ARBA" id="ARBA00022827"/>
    </source>
</evidence>
<dbReference type="InterPro" id="IPR023753">
    <property type="entry name" value="FAD/NAD-binding_dom"/>
</dbReference>
<dbReference type="InterPro" id="IPR046952">
    <property type="entry name" value="GSHR/TRXR-like"/>
</dbReference>
<protein>
    <recommendedName>
        <fullName evidence="12">Glutathione reductase</fullName>
        <shortName evidence="12">GRase</shortName>
        <ecNumber evidence="12">1.8.1.7</ecNumber>
    </recommendedName>
</protein>
<evidence type="ECO:0000256" key="2">
    <source>
        <dbReference type="ARBA" id="ARBA00007532"/>
    </source>
</evidence>
<feature type="domain" description="FAD/NAD(P)-binding" evidence="14">
    <location>
        <begin position="7"/>
        <end position="320"/>
    </location>
</feature>
<comment type="caution">
    <text evidence="15">The sequence shown here is derived from an EMBL/GenBank/DDBJ whole genome shotgun (WGS) entry which is preliminary data.</text>
</comment>
<accession>A0ABN0YEW2</accession>
<reference evidence="15 16" key="1">
    <citation type="journal article" date="2019" name="Int. J. Syst. Evol. Microbiol.">
        <title>The Global Catalogue of Microorganisms (GCM) 10K type strain sequencing project: providing services to taxonomists for standard genome sequencing and annotation.</title>
        <authorList>
            <consortium name="The Broad Institute Genomics Platform"/>
            <consortium name="The Broad Institute Genome Sequencing Center for Infectious Disease"/>
            <person name="Wu L."/>
            <person name="Ma J."/>
        </authorList>
    </citation>
    <scope>NUCLEOTIDE SEQUENCE [LARGE SCALE GENOMIC DNA]</scope>
    <source>
        <strain evidence="15 16">JCM 13476</strain>
    </source>
</reference>
<dbReference type="InterPro" id="IPR016156">
    <property type="entry name" value="FAD/NAD-linked_Rdtase_dimer_sf"/>
</dbReference>
<dbReference type="NCBIfam" id="NF004776">
    <property type="entry name" value="PRK06116.1"/>
    <property type="match status" value="1"/>
</dbReference>
<evidence type="ECO:0000256" key="6">
    <source>
        <dbReference type="ARBA" id="ARBA00022857"/>
    </source>
</evidence>
<evidence type="ECO:0000256" key="1">
    <source>
        <dbReference type="ARBA" id="ARBA00001974"/>
    </source>
</evidence>
<dbReference type="RefSeq" id="WP_167177247.1">
    <property type="nucleotide sequence ID" value="NZ_BAAAEJ010000007.1"/>
</dbReference>